<keyword evidence="3" id="KW-1185">Reference proteome</keyword>
<dbReference type="HOGENOM" id="CLU_968406_0_0_2"/>
<reference evidence="2 3" key="1">
    <citation type="journal article" date="2009" name="Stand. Genomic Sci.">
        <title>Complete genome sequence of Halorhabdus utahensis type strain (AX-2).</title>
        <authorList>
            <person name="Anderson I."/>
            <person name="Tindall B.J."/>
            <person name="Pomrenke H."/>
            <person name="Goker M."/>
            <person name="Lapidus A."/>
            <person name="Nolan M."/>
            <person name="Copeland A."/>
            <person name="Glavina Del Rio T."/>
            <person name="Chen F."/>
            <person name="Tice H."/>
            <person name="Cheng J.F."/>
            <person name="Lucas S."/>
            <person name="Chertkov O."/>
            <person name="Bruce D."/>
            <person name="Brettin T."/>
            <person name="Detter J.C."/>
            <person name="Han C."/>
            <person name="Goodwin L."/>
            <person name="Land M."/>
            <person name="Hauser L."/>
            <person name="Chang Y.J."/>
            <person name="Jeffries C.D."/>
            <person name="Pitluck S."/>
            <person name="Pati A."/>
            <person name="Mavromatis K."/>
            <person name="Ivanova N."/>
            <person name="Ovchinnikova G."/>
            <person name="Chen A."/>
            <person name="Palaniappan K."/>
            <person name="Chain P."/>
            <person name="Rohde M."/>
            <person name="Bristow J."/>
            <person name="Eisen J.A."/>
            <person name="Markowitz V."/>
            <person name="Hugenholtz P."/>
            <person name="Kyrpides N.C."/>
            <person name="Klenk H.P."/>
        </authorList>
    </citation>
    <scope>NUCLEOTIDE SEQUENCE [LARGE SCALE GENOMIC DNA]</scope>
    <source>
        <strain evidence="3">DSM 12940 / JCM 11049 / AX-2</strain>
    </source>
</reference>
<evidence type="ECO:0000313" key="2">
    <source>
        <dbReference type="EMBL" id="ACV11173.1"/>
    </source>
</evidence>
<name>C7NV89_HALUD</name>
<accession>C7NV89</accession>
<dbReference type="RefSeq" id="WP_015788750.1">
    <property type="nucleotide sequence ID" value="NC_013158.1"/>
</dbReference>
<organism evidence="2 3">
    <name type="scientific">Halorhabdus utahensis (strain DSM 12940 / JCM 11049 / AX-2)</name>
    <dbReference type="NCBI Taxonomy" id="519442"/>
    <lineage>
        <taxon>Archaea</taxon>
        <taxon>Methanobacteriati</taxon>
        <taxon>Methanobacteriota</taxon>
        <taxon>Stenosarchaea group</taxon>
        <taxon>Halobacteria</taxon>
        <taxon>Halobacteriales</taxon>
        <taxon>Haloarculaceae</taxon>
        <taxon>Halorhabdus</taxon>
    </lineage>
</organism>
<protein>
    <recommendedName>
        <fullName evidence="1">Taxis protein CheF</fullName>
    </recommendedName>
</protein>
<dbReference type="GO" id="GO:0006935">
    <property type="term" value="P:chemotaxis"/>
    <property type="evidence" value="ECO:0007669"/>
    <property type="project" value="UniProtKB-UniRule"/>
</dbReference>
<dbReference type="STRING" id="519442.Huta_0990"/>
<dbReference type="PANTHER" id="PTHR42201">
    <property type="entry name" value="TAXIS PROTEIN"/>
    <property type="match status" value="1"/>
</dbReference>
<proteinExistence type="predicted"/>
<dbReference type="OrthoDB" id="227825at2157"/>
<keyword evidence="1" id="KW-0145">Chemotaxis</keyword>
<dbReference type="EMBL" id="CP001687">
    <property type="protein sequence ID" value="ACV11173.1"/>
    <property type="molecule type" value="Genomic_DNA"/>
</dbReference>
<gene>
    <name evidence="2" type="ordered locus">Huta_0990</name>
</gene>
<evidence type="ECO:0000256" key="1">
    <source>
        <dbReference type="PIRNR" id="PIRNR026802"/>
    </source>
</evidence>
<dbReference type="KEGG" id="hut:Huta_0990"/>
<dbReference type="PANTHER" id="PTHR42201:SF1">
    <property type="entry name" value="TAXIS PROTEIN"/>
    <property type="match status" value="1"/>
</dbReference>
<comment type="subunit">
    <text evidence="1">Interacts with chemotaxis (Che) proteins as well as flagella accessory (Fla) proteins.</text>
</comment>
<evidence type="ECO:0000313" key="3">
    <source>
        <dbReference type="Proteomes" id="UP000002071"/>
    </source>
</evidence>
<dbReference type="GeneID" id="8383263"/>
<dbReference type="AlphaFoldDB" id="C7NV89"/>
<dbReference type="eggNOG" id="arCOG02394">
    <property type="taxonomic scope" value="Archaea"/>
</dbReference>
<dbReference type="Proteomes" id="UP000002071">
    <property type="component" value="Chromosome"/>
</dbReference>
<comment type="function">
    <text evidence="1">Involved in taxis signal transduction.</text>
</comment>
<dbReference type="Pfam" id="PF04283">
    <property type="entry name" value="CheF-arch"/>
    <property type="match status" value="1"/>
</dbReference>
<dbReference type="PIRSF" id="PIRSF026802">
    <property type="entry name" value="UCP026802"/>
    <property type="match status" value="1"/>
</dbReference>
<sequence>MSEGERKLMDDRGQYLQAATDGRDIQDADWTQCRIVLTTKRIVLIADEKQVIPLTDVDDVGGRFDVNQNAAGVANYVTLHIDDDVMLLRAPEQEAFETDLYRAFLDNTLIYVQHPAVKGGVVQGTEWQRAKVKLTDEAIKLAVADGQYVTIGRDDIGDVETDERTVDGAERRIFEVEHTDSEDRSVETHITGEGQQITILEAILEEGVERNRANLDLSPTEQQIVMALHTGVSPFDIPDFVDEDVREIEEIFDRLIELDVIETIRERTEVEMTSRGRQVASEEMGSQ</sequence>
<dbReference type="InterPro" id="IPR007381">
    <property type="entry name" value="CheF1/F2"/>
</dbReference>